<keyword evidence="10" id="KW-0067">ATP-binding</keyword>
<evidence type="ECO:0000256" key="4">
    <source>
        <dbReference type="ARBA" id="ARBA00008805"/>
    </source>
</evidence>
<dbReference type="SUPFAM" id="SSF53613">
    <property type="entry name" value="Ribokinase-like"/>
    <property type="match status" value="1"/>
</dbReference>
<evidence type="ECO:0000256" key="9">
    <source>
        <dbReference type="ARBA" id="ARBA00022777"/>
    </source>
</evidence>
<dbReference type="STRING" id="51511.ENSCSAVP00000000147"/>
<dbReference type="Gene3D" id="3.40.1190.20">
    <property type="match status" value="1"/>
</dbReference>
<dbReference type="EC" id="2.7.1.35" evidence="5"/>
<evidence type="ECO:0000313" key="18">
    <source>
        <dbReference type="Proteomes" id="UP000007875"/>
    </source>
</evidence>
<evidence type="ECO:0000256" key="12">
    <source>
        <dbReference type="ARBA" id="ARBA00045787"/>
    </source>
</evidence>
<dbReference type="GO" id="GO:0005829">
    <property type="term" value="C:cytosol"/>
    <property type="evidence" value="ECO:0007669"/>
    <property type="project" value="TreeGrafter"/>
</dbReference>
<evidence type="ECO:0000256" key="7">
    <source>
        <dbReference type="ARBA" id="ARBA00022679"/>
    </source>
</evidence>
<dbReference type="GeneTree" id="ENSGT00390000003874"/>
<dbReference type="Pfam" id="PF08543">
    <property type="entry name" value="Phos_pyr_kin"/>
    <property type="match status" value="1"/>
</dbReference>
<dbReference type="OMA" id="HTQYGQW"/>
<comment type="function">
    <text evidence="12">Catalyzes the phosphorylation of the dietary vitamin B6 vitamers pyridoxal (PL), pyridoxine (PN) and pyridoxamine (PM) to form pyridoxal 5'-phosphate (PLP), pyridoxine 5'-phosphate (PNP) and pyridoxamine 5'-phosphate (PMP), respectively. PLP is the active form of vitamin B6, and acts as a cofactor for over 140 different enzymatic reactions.</text>
</comment>
<comment type="catalytic activity">
    <reaction evidence="14">
        <text>pyridoxal + ATP = pyridoxal 5'-phosphate + ADP + H(+)</text>
        <dbReference type="Rhea" id="RHEA:10224"/>
        <dbReference type="ChEBI" id="CHEBI:15378"/>
        <dbReference type="ChEBI" id="CHEBI:17310"/>
        <dbReference type="ChEBI" id="CHEBI:30616"/>
        <dbReference type="ChEBI" id="CHEBI:456216"/>
        <dbReference type="ChEBI" id="CHEBI:597326"/>
        <dbReference type="EC" id="2.7.1.35"/>
    </reaction>
    <physiologicalReaction direction="left-to-right" evidence="14">
        <dbReference type="Rhea" id="RHEA:10225"/>
    </physiologicalReaction>
</comment>
<dbReference type="PANTHER" id="PTHR10534:SF2">
    <property type="entry name" value="PYRIDOXAL KINASE"/>
    <property type="match status" value="1"/>
</dbReference>
<dbReference type="Ensembl" id="ENSCSAVT00000000148.1">
    <property type="protein sequence ID" value="ENSCSAVP00000000147.1"/>
    <property type="gene ID" value="ENSCSAVG00000000078.1"/>
</dbReference>
<dbReference type="eggNOG" id="KOG2599">
    <property type="taxonomic scope" value="Eukaryota"/>
</dbReference>
<evidence type="ECO:0000256" key="1">
    <source>
        <dbReference type="ARBA" id="ARBA00004750"/>
    </source>
</evidence>
<keyword evidence="7" id="KW-0808">Transferase</keyword>
<reference evidence="17" key="3">
    <citation type="submission" date="2025-09" db="UniProtKB">
        <authorList>
            <consortium name="Ensembl"/>
        </authorList>
    </citation>
    <scope>IDENTIFICATION</scope>
</reference>
<dbReference type="NCBIfam" id="TIGR00687">
    <property type="entry name" value="pyridox_kin"/>
    <property type="match status" value="1"/>
</dbReference>
<keyword evidence="18" id="KW-1185">Reference proteome</keyword>
<dbReference type="UniPathway" id="UPA01068">
    <property type="reaction ID" value="UER00298"/>
</dbReference>
<dbReference type="InParanoid" id="H2Y499"/>
<dbReference type="Proteomes" id="UP000007875">
    <property type="component" value="Unassembled WGS sequence"/>
</dbReference>
<evidence type="ECO:0000256" key="11">
    <source>
        <dbReference type="ARBA" id="ARBA00032808"/>
    </source>
</evidence>
<accession>H2Y499</accession>
<feature type="domain" description="Pyridoxamine kinase/Phosphomethylpyrimidine kinase" evidence="16">
    <location>
        <begin position="103"/>
        <end position="288"/>
    </location>
</feature>
<evidence type="ECO:0000256" key="8">
    <source>
        <dbReference type="ARBA" id="ARBA00022741"/>
    </source>
</evidence>
<comment type="similarity">
    <text evidence="4">Belongs to the pyridoxine kinase family.</text>
</comment>
<name>H2Y499_CIOSA</name>
<comment type="catalytic activity">
    <reaction evidence="13">
        <text>pyridoxamine + ATP = pyridoxamine 5'-phosphate + ADP + H(+)</text>
        <dbReference type="Rhea" id="RHEA:25104"/>
        <dbReference type="ChEBI" id="CHEBI:15378"/>
        <dbReference type="ChEBI" id="CHEBI:30616"/>
        <dbReference type="ChEBI" id="CHEBI:57761"/>
        <dbReference type="ChEBI" id="CHEBI:58451"/>
        <dbReference type="ChEBI" id="CHEBI:456216"/>
        <dbReference type="EC" id="2.7.1.35"/>
    </reaction>
    <physiologicalReaction direction="left-to-right" evidence="13">
        <dbReference type="Rhea" id="RHEA:25105"/>
    </physiologicalReaction>
</comment>
<dbReference type="GO" id="GO:0009443">
    <property type="term" value="P:pyridoxal 5'-phosphate salvage"/>
    <property type="evidence" value="ECO:0007669"/>
    <property type="project" value="InterPro"/>
</dbReference>
<dbReference type="PANTHER" id="PTHR10534">
    <property type="entry name" value="PYRIDOXAL KINASE"/>
    <property type="match status" value="1"/>
</dbReference>
<evidence type="ECO:0000256" key="13">
    <source>
        <dbReference type="ARBA" id="ARBA00047310"/>
    </source>
</evidence>
<evidence type="ECO:0000256" key="10">
    <source>
        <dbReference type="ARBA" id="ARBA00022840"/>
    </source>
</evidence>
<reference evidence="18" key="1">
    <citation type="submission" date="2003-08" db="EMBL/GenBank/DDBJ databases">
        <authorList>
            <person name="Birren B."/>
            <person name="Nusbaum C."/>
            <person name="Abebe A."/>
            <person name="Abouelleil A."/>
            <person name="Adekoya E."/>
            <person name="Ait-zahra M."/>
            <person name="Allen N."/>
            <person name="Allen T."/>
            <person name="An P."/>
            <person name="Anderson M."/>
            <person name="Anderson S."/>
            <person name="Arachchi H."/>
            <person name="Armbruster J."/>
            <person name="Bachantsang P."/>
            <person name="Baldwin J."/>
            <person name="Barry A."/>
            <person name="Bayul T."/>
            <person name="Blitshsteyn B."/>
            <person name="Bloom T."/>
            <person name="Blye J."/>
            <person name="Boguslavskiy L."/>
            <person name="Borowsky M."/>
            <person name="Boukhgalter B."/>
            <person name="Brunache A."/>
            <person name="Butler J."/>
            <person name="Calixte N."/>
            <person name="Calvo S."/>
            <person name="Camarata J."/>
            <person name="Campo K."/>
            <person name="Chang J."/>
            <person name="Cheshatsang Y."/>
            <person name="Citroen M."/>
            <person name="Collymore A."/>
            <person name="Considine T."/>
            <person name="Cook A."/>
            <person name="Cooke P."/>
            <person name="Corum B."/>
            <person name="Cuomo C."/>
            <person name="David R."/>
            <person name="Dawoe T."/>
            <person name="Degray S."/>
            <person name="Dodge S."/>
            <person name="Dooley K."/>
            <person name="Dorje P."/>
            <person name="Dorjee K."/>
            <person name="Dorris L."/>
            <person name="Duffey N."/>
            <person name="Dupes A."/>
            <person name="Elkins T."/>
            <person name="Engels R."/>
            <person name="Erickson J."/>
            <person name="Farina A."/>
            <person name="Faro S."/>
            <person name="Ferreira P."/>
            <person name="Fischer H."/>
            <person name="Fitzgerald M."/>
            <person name="Foley K."/>
            <person name="Gage D."/>
            <person name="Galagan J."/>
            <person name="Gearin G."/>
            <person name="Gnerre S."/>
            <person name="Gnirke A."/>
            <person name="Goyette A."/>
            <person name="Graham J."/>
            <person name="Grandbois E."/>
            <person name="Gyaltsen K."/>
            <person name="Hafez N."/>
            <person name="Hagopian D."/>
            <person name="Hagos B."/>
            <person name="Hall J."/>
            <person name="Hatcher B."/>
            <person name="Heller A."/>
            <person name="Higgins H."/>
            <person name="Honan T."/>
            <person name="Horn A."/>
            <person name="Houde N."/>
            <person name="Hughes L."/>
            <person name="Hulme W."/>
            <person name="Husby E."/>
            <person name="Iliev I."/>
            <person name="Jaffe D."/>
            <person name="Jones C."/>
            <person name="Kamal M."/>
            <person name="Kamat A."/>
            <person name="Kamvysselis M."/>
            <person name="Karlsson E."/>
            <person name="Kells C."/>
            <person name="Kieu A."/>
            <person name="Kisner P."/>
            <person name="Kodira C."/>
            <person name="Kulbokas E."/>
            <person name="Labutti K."/>
            <person name="Lama D."/>
            <person name="Landers T."/>
            <person name="Leger J."/>
            <person name="Levine S."/>
            <person name="Lewis D."/>
            <person name="Lewis T."/>
            <person name="Lindblad-toh K."/>
            <person name="Liu X."/>
            <person name="Lokyitsang T."/>
            <person name="Lokyitsang Y."/>
            <person name="Lucien O."/>
            <person name="Lui A."/>
            <person name="Ma L.J."/>
            <person name="Mabbitt R."/>
            <person name="Macdonald J."/>
            <person name="Maclean C."/>
            <person name="Major J."/>
            <person name="Manning J."/>
            <person name="Marabella R."/>
            <person name="Maru K."/>
            <person name="Matthews C."/>
            <person name="Mauceli E."/>
            <person name="Mccarthy M."/>
            <person name="Mcdonough S."/>
            <person name="Mcghee T."/>
            <person name="Meldrim J."/>
            <person name="Meneus L."/>
            <person name="Mesirov J."/>
            <person name="Mihalev A."/>
            <person name="Mihova T."/>
            <person name="Mikkelsen T."/>
            <person name="Mlenga V."/>
            <person name="Moru K."/>
            <person name="Mozes J."/>
            <person name="Mulrain L."/>
            <person name="Munson G."/>
            <person name="Naylor J."/>
            <person name="Newes C."/>
            <person name="Nguyen C."/>
            <person name="Nguyen N."/>
            <person name="Nguyen T."/>
            <person name="Nicol R."/>
            <person name="Nielsen C."/>
            <person name="Nizzari M."/>
            <person name="Norbu C."/>
            <person name="Norbu N."/>
            <person name="O'donnell P."/>
            <person name="Okoawo O."/>
            <person name="O'leary S."/>
            <person name="Omotosho B."/>
            <person name="O'neill K."/>
            <person name="Osman S."/>
            <person name="Parker S."/>
            <person name="Perrin D."/>
            <person name="Phunkhang P."/>
            <person name="Piqani B."/>
            <person name="Purcell S."/>
            <person name="Rachupka T."/>
            <person name="Ramasamy U."/>
            <person name="Rameau R."/>
            <person name="Ray V."/>
            <person name="Raymond C."/>
            <person name="Retta R."/>
            <person name="Richardson S."/>
            <person name="Rise C."/>
            <person name="Rodriguez J."/>
            <person name="Rogers J."/>
            <person name="Rogov P."/>
            <person name="Rutman M."/>
            <person name="Schupbach R."/>
            <person name="Seaman C."/>
            <person name="Settipalli S."/>
            <person name="Sharpe T."/>
            <person name="Sheridan J."/>
            <person name="Sherpa N."/>
            <person name="Shi J."/>
            <person name="Smirnov S."/>
            <person name="Smith C."/>
            <person name="Sougnez C."/>
            <person name="Spencer B."/>
            <person name="Stalker J."/>
            <person name="Stange-thomann N."/>
            <person name="Stavropoulos S."/>
            <person name="Stetson K."/>
            <person name="Stone C."/>
            <person name="Stone S."/>
            <person name="Stubbs M."/>
            <person name="Talamas J."/>
            <person name="Tchuinga P."/>
            <person name="Tenzing P."/>
            <person name="Tesfaye S."/>
            <person name="Theodore J."/>
            <person name="Thoulutsang Y."/>
            <person name="Topham K."/>
            <person name="Towey S."/>
            <person name="Tsamla T."/>
            <person name="Tsomo N."/>
            <person name="Vallee D."/>
            <person name="Vassiliev H."/>
            <person name="Venkataraman V."/>
            <person name="Vinson J."/>
            <person name="Vo A."/>
            <person name="Wade C."/>
            <person name="Wang S."/>
            <person name="Wangchuk T."/>
            <person name="Wangdi T."/>
            <person name="Whittaker C."/>
            <person name="Wilkinson J."/>
            <person name="Wu Y."/>
            <person name="Wyman D."/>
            <person name="Yadav S."/>
            <person name="Yang S."/>
            <person name="Yang X."/>
            <person name="Yeager S."/>
            <person name="Yee E."/>
            <person name="Young G."/>
            <person name="Zainoun J."/>
            <person name="Zembeck L."/>
            <person name="Zimmer A."/>
            <person name="Zody M."/>
            <person name="Lander E."/>
        </authorList>
    </citation>
    <scope>NUCLEOTIDE SEQUENCE [LARGE SCALE GENOMIC DNA]</scope>
</reference>
<proteinExistence type="inferred from homology"/>
<reference evidence="17" key="2">
    <citation type="submission" date="2025-08" db="UniProtKB">
        <authorList>
            <consortium name="Ensembl"/>
        </authorList>
    </citation>
    <scope>IDENTIFICATION</scope>
</reference>
<comment type="pathway">
    <text evidence="3">Cofactor metabolism; pyridoxal 5'-phosphate salvage; pyridoxal 5'-phosphate from pyridoxal: step 1/1.</text>
</comment>
<evidence type="ECO:0000256" key="15">
    <source>
        <dbReference type="ARBA" id="ARBA00048524"/>
    </source>
</evidence>
<organism evidence="17 18">
    <name type="scientific">Ciona savignyi</name>
    <name type="common">Pacific transparent sea squirt</name>
    <dbReference type="NCBI Taxonomy" id="51511"/>
    <lineage>
        <taxon>Eukaryota</taxon>
        <taxon>Metazoa</taxon>
        <taxon>Chordata</taxon>
        <taxon>Tunicata</taxon>
        <taxon>Ascidiacea</taxon>
        <taxon>Phlebobranchia</taxon>
        <taxon>Cionidae</taxon>
        <taxon>Ciona</taxon>
    </lineage>
</organism>
<evidence type="ECO:0000256" key="3">
    <source>
        <dbReference type="ARBA" id="ARBA00005210"/>
    </source>
</evidence>
<evidence type="ECO:0000256" key="6">
    <source>
        <dbReference type="ARBA" id="ARBA00018134"/>
    </source>
</evidence>
<evidence type="ECO:0000256" key="14">
    <source>
        <dbReference type="ARBA" id="ARBA00047377"/>
    </source>
</evidence>
<dbReference type="InterPro" id="IPR013749">
    <property type="entry name" value="PM/HMP-P_kinase-1"/>
</dbReference>
<evidence type="ECO:0000256" key="5">
    <source>
        <dbReference type="ARBA" id="ARBA00012104"/>
    </source>
</evidence>
<keyword evidence="9" id="KW-0418">Kinase</keyword>
<dbReference type="FunCoup" id="H2Y499">
    <property type="interactions" value="124"/>
</dbReference>
<keyword evidence="8" id="KW-0547">Nucleotide-binding</keyword>
<comment type="catalytic activity">
    <reaction evidence="15">
        <text>pyridoxine + ATP = pyridoxine 5'-phosphate + ADP + H(+)</text>
        <dbReference type="Rhea" id="RHEA:25108"/>
        <dbReference type="ChEBI" id="CHEBI:15378"/>
        <dbReference type="ChEBI" id="CHEBI:16709"/>
        <dbReference type="ChEBI" id="CHEBI:30616"/>
        <dbReference type="ChEBI" id="CHEBI:58589"/>
        <dbReference type="ChEBI" id="CHEBI:456216"/>
        <dbReference type="EC" id="2.7.1.35"/>
    </reaction>
    <physiologicalReaction direction="left-to-right" evidence="15">
        <dbReference type="Rhea" id="RHEA:25109"/>
    </physiologicalReaction>
</comment>
<dbReference type="InterPro" id="IPR029056">
    <property type="entry name" value="Ribokinase-like"/>
</dbReference>
<comment type="pathway">
    <text evidence="1">Cofactor metabolism; pyridoxal 5'-phosphate salvage; pyridoxamine 5'-phosphate from pyridoxamine: step 1/1.</text>
</comment>
<dbReference type="CDD" id="cd01173">
    <property type="entry name" value="pyridoxal_pyridoxamine_kinase"/>
    <property type="match status" value="1"/>
</dbReference>
<dbReference type="InterPro" id="IPR004625">
    <property type="entry name" value="PyrdxlKinase"/>
</dbReference>
<evidence type="ECO:0000259" key="16">
    <source>
        <dbReference type="Pfam" id="PF08543"/>
    </source>
</evidence>
<dbReference type="GO" id="GO:0005524">
    <property type="term" value="F:ATP binding"/>
    <property type="evidence" value="ECO:0007669"/>
    <property type="project" value="UniProtKB-KW"/>
</dbReference>
<sequence length="326" mass="36685">METCRVLSIQSHVVRGYVGNRSAVFPLQLLGFEVDCINSVQFSNHTGYPHWKGQVLNCSALEELYETLKLNNCLKYDYVLTGNIRLIYNLILYCYCRDKLMLRKMVEIIQELKQLNPNLIYVCDPVMGDTWGGEGKMYVPEDLLPVYRDEVIPLADVLTPNQFEAQLLTEMKIASEKEALASMEKLHTFGPSTVVISSSDLGHSQALIGYGSKISSSLIFLFFSTNGAKTQRIKLEMPLIKASFVGSGDLFAALLLAWTHRHPDNLKLALEKVISTMQRILQRTLDAAKGMIAEGETPTFKELELRLVQSKVDIENPEMCVKAVEL</sequence>
<evidence type="ECO:0000256" key="2">
    <source>
        <dbReference type="ARBA" id="ARBA00004835"/>
    </source>
</evidence>
<dbReference type="GO" id="GO:0008478">
    <property type="term" value="F:pyridoxal kinase activity"/>
    <property type="evidence" value="ECO:0007669"/>
    <property type="project" value="UniProtKB-EC"/>
</dbReference>
<protein>
    <recommendedName>
        <fullName evidence="6">Pyridoxal kinase</fullName>
        <ecNumber evidence="5">2.7.1.35</ecNumber>
    </recommendedName>
    <alternativeName>
        <fullName evidence="11">Pyridoxine kinase</fullName>
    </alternativeName>
</protein>
<evidence type="ECO:0000313" key="17">
    <source>
        <dbReference type="Ensembl" id="ENSCSAVP00000000147.1"/>
    </source>
</evidence>
<dbReference type="AlphaFoldDB" id="H2Y499"/>
<comment type="pathway">
    <text evidence="2">Cofactor metabolism; pyridoxal 5'-phosphate salvage; pyridoxine 5'-phosphate from pyridoxine: step 1/1.</text>
</comment>